<gene>
    <name evidence="7" type="primary">tmem184E</name>
    <name evidence="7" type="ORF">DDB_G0304961</name>
</gene>
<evidence type="ECO:0000313" key="7">
    <source>
        <dbReference type="EMBL" id="EEU04052.1"/>
    </source>
</evidence>
<dbReference type="dictyBase" id="DDB_G0304961">
    <property type="gene designation" value="tmem184E"/>
</dbReference>
<comment type="subcellular location">
    <subcellularLocation>
        <location evidence="1">Membrane</location>
        <topology evidence="1">Multi-pass membrane protein</topology>
    </subcellularLocation>
</comment>
<keyword evidence="4 6" id="KW-0472">Membrane</keyword>
<accession>C7G069</accession>
<dbReference type="AlphaFoldDB" id="C7G069"/>
<evidence type="ECO:0000313" key="8">
    <source>
        <dbReference type="Proteomes" id="UP000002195"/>
    </source>
</evidence>
<dbReference type="PhylomeDB" id="C7G069"/>
<dbReference type="Proteomes" id="UP000002195">
    <property type="component" value="Unassembled WGS sequence"/>
</dbReference>
<keyword evidence="2 6" id="KW-0812">Transmembrane</keyword>
<dbReference type="Pfam" id="PF03619">
    <property type="entry name" value="Solute_trans_a"/>
    <property type="match status" value="1"/>
</dbReference>
<dbReference type="FunCoup" id="C7G069">
    <property type="interactions" value="1"/>
</dbReference>
<dbReference type="GO" id="GO:0022857">
    <property type="term" value="F:transmembrane transporter activity"/>
    <property type="evidence" value="ECO:0000318"/>
    <property type="project" value="GO_Central"/>
</dbReference>
<comment type="caution">
    <text evidence="7">The sequence shown here is derived from an EMBL/GenBank/DDBJ whole genome shotgun (WGS) entry which is preliminary data.</text>
</comment>
<evidence type="ECO:0000256" key="1">
    <source>
        <dbReference type="ARBA" id="ARBA00004141"/>
    </source>
</evidence>
<sequence length="562" mass="64609">MNGNENEDKIGGLFYNPFVTSFFSVSSIFCLLTFVISFHLMLKHFKFYSKPDHQRYIIRIIFMIPLYSILTLCTVLTINYKIYLELARDLYEAYVIYVFFALLTCYAGGDENLINHFVVHEPISIFEIKILYLSDLKYKPNQNFLYYCRLSVFQYIVVKPLLTLIAIALIQFNLYGNSFSQFNKFYPYKIMVQFVSVGLALSAILLFLKVTYSLLLPYKPILKFLSIKIVLGFCFWQSIVFMLINKLNFIPDLNDIKASELLDLINITLTTFELFIVSIVHVYAYPYDFYRVIAINSQPLLVERVEVGSLFDNIFHTINQHDMVEETLKSIKGSSKTNFNGCIINGNYQGLVLNDGDGDTDDTDDTDDSSCIVEKIEMGEFLSHNHPQSPLQISQERDNKKQIKLKKINKENENENKNENEKCEKIEVSQLKNEKNGNNDLNGNKCIEMDGADDLTIKSNDNNYKNCEIEIINNTNNIGSCGGSSGFSDINNNCDNINNNNNNNNINNSAVLVNQFIQKQLDEEYISDDLFLNLISSHNDDNDCDDQMIIDDHDDISSSIKR</sequence>
<feature type="transmembrane region" description="Helical" evidence="6">
    <location>
        <begin position="90"/>
        <end position="109"/>
    </location>
</feature>
<feature type="transmembrane region" description="Helical" evidence="6">
    <location>
        <begin position="12"/>
        <end position="36"/>
    </location>
</feature>
<name>C7G069_DICDI</name>
<keyword evidence="5" id="KW-0175">Coiled coil</keyword>
<keyword evidence="8" id="KW-1185">Reference proteome</keyword>
<reference evidence="7 8" key="1">
    <citation type="journal article" date="2005" name="Nature">
        <title>The genome of the social amoeba Dictyostelium discoideum.</title>
        <authorList>
            <consortium name="The Dictyostelium discoideum Sequencing Consortium"/>
            <person name="Eichinger L."/>
            <person name="Pachebat J.A."/>
            <person name="Glockner G."/>
            <person name="Rajandream M.A."/>
            <person name="Sucgang R."/>
            <person name="Berriman M."/>
            <person name="Song J."/>
            <person name="Olsen R."/>
            <person name="Szafranski K."/>
            <person name="Xu Q."/>
            <person name="Tunggal B."/>
            <person name="Kummerfeld S."/>
            <person name="Madera M."/>
            <person name="Konfortov B.A."/>
            <person name="Rivero F."/>
            <person name="Bankier A.T."/>
            <person name="Lehmann R."/>
            <person name="Hamlin N."/>
            <person name="Davies R."/>
            <person name="Gaudet P."/>
            <person name="Fey P."/>
            <person name="Pilcher K."/>
            <person name="Chen G."/>
            <person name="Saunders D."/>
            <person name="Sodergren E."/>
            <person name="Davis P."/>
            <person name="Kerhornou A."/>
            <person name="Nie X."/>
            <person name="Hall N."/>
            <person name="Anjard C."/>
            <person name="Hemphill L."/>
            <person name="Bason N."/>
            <person name="Farbrother P."/>
            <person name="Desany B."/>
            <person name="Just E."/>
            <person name="Morio T."/>
            <person name="Rost R."/>
            <person name="Churcher C."/>
            <person name="Cooper J."/>
            <person name="Haydock S."/>
            <person name="van Driessche N."/>
            <person name="Cronin A."/>
            <person name="Goodhead I."/>
            <person name="Muzny D."/>
            <person name="Mourier T."/>
            <person name="Pain A."/>
            <person name="Lu M."/>
            <person name="Harper D."/>
            <person name="Lindsay R."/>
            <person name="Hauser H."/>
            <person name="James K."/>
            <person name="Quiles M."/>
            <person name="Madan Babu M."/>
            <person name="Saito T."/>
            <person name="Buchrieser C."/>
            <person name="Wardroper A."/>
            <person name="Felder M."/>
            <person name="Thangavelu M."/>
            <person name="Johnson D."/>
            <person name="Knights A."/>
            <person name="Loulseged H."/>
            <person name="Mungall K."/>
            <person name="Oliver K."/>
            <person name="Price C."/>
            <person name="Quail M.A."/>
            <person name="Urushihara H."/>
            <person name="Hernandez J."/>
            <person name="Rabbinowitsch E."/>
            <person name="Steffen D."/>
            <person name="Sanders M."/>
            <person name="Ma J."/>
            <person name="Kohara Y."/>
            <person name="Sharp S."/>
            <person name="Simmonds M."/>
            <person name="Spiegler S."/>
            <person name="Tivey A."/>
            <person name="Sugano S."/>
            <person name="White B."/>
            <person name="Walker D."/>
            <person name="Woodward J."/>
            <person name="Winckler T."/>
            <person name="Tanaka Y."/>
            <person name="Shaulsky G."/>
            <person name="Schleicher M."/>
            <person name="Weinstock G."/>
            <person name="Rosenthal A."/>
            <person name="Cox E.C."/>
            <person name="Chisholm R.L."/>
            <person name="Gibbs R."/>
            <person name="Loomis W.F."/>
            <person name="Platzer M."/>
            <person name="Kay R.R."/>
            <person name="Williams J."/>
            <person name="Dear P.H."/>
            <person name="Noegel A.A."/>
            <person name="Barrell B."/>
            <person name="Kuspa A."/>
        </authorList>
    </citation>
    <scope>NUCLEOTIDE SEQUENCE [LARGE SCALE GENOMIC DNA]</scope>
    <source>
        <strain evidence="7 8">AX4</strain>
    </source>
</reference>
<dbReference type="SMART" id="SM01417">
    <property type="entry name" value="Solute_trans_a"/>
    <property type="match status" value="1"/>
</dbReference>
<dbReference type="OMA" id="QETIMED"/>
<dbReference type="HOGENOM" id="CLU_485237_0_0_1"/>
<dbReference type="EMBL" id="AAFI02000146">
    <property type="protein sequence ID" value="EEU04052.1"/>
    <property type="molecule type" value="Genomic_DNA"/>
</dbReference>
<organism evidence="7 8">
    <name type="scientific">Dictyostelium discoideum</name>
    <name type="common">Social amoeba</name>
    <dbReference type="NCBI Taxonomy" id="44689"/>
    <lineage>
        <taxon>Eukaryota</taxon>
        <taxon>Amoebozoa</taxon>
        <taxon>Evosea</taxon>
        <taxon>Eumycetozoa</taxon>
        <taxon>Dictyostelia</taxon>
        <taxon>Dictyosteliales</taxon>
        <taxon>Dictyosteliaceae</taxon>
        <taxon>Dictyostelium</taxon>
    </lineage>
</organism>
<feature type="transmembrane region" description="Helical" evidence="6">
    <location>
        <begin position="264"/>
        <end position="285"/>
    </location>
</feature>
<evidence type="ECO:0000256" key="6">
    <source>
        <dbReference type="SAM" id="Phobius"/>
    </source>
</evidence>
<dbReference type="eggNOG" id="KOG2641">
    <property type="taxonomic scope" value="Eukaryota"/>
</dbReference>
<feature type="transmembrane region" description="Helical" evidence="6">
    <location>
        <begin position="144"/>
        <end position="170"/>
    </location>
</feature>
<evidence type="ECO:0000256" key="4">
    <source>
        <dbReference type="ARBA" id="ARBA00023136"/>
    </source>
</evidence>
<dbReference type="PANTHER" id="PTHR23423">
    <property type="entry name" value="ORGANIC SOLUTE TRANSPORTER-RELATED"/>
    <property type="match status" value="1"/>
</dbReference>
<dbReference type="VEuPathDB" id="AmoebaDB:DDB_G0304961"/>
<dbReference type="GeneID" id="8627219"/>
<proteinExistence type="predicted"/>
<dbReference type="RefSeq" id="XP_002649104.1">
    <property type="nucleotide sequence ID" value="XM_002649058.1"/>
</dbReference>
<feature type="transmembrane region" description="Helical" evidence="6">
    <location>
        <begin position="224"/>
        <end position="244"/>
    </location>
</feature>
<dbReference type="InParanoid" id="C7G069"/>
<dbReference type="InterPro" id="IPR005178">
    <property type="entry name" value="Ostalpha/TMEM184C"/>
</dbReference>
<evidence type="ECO:0000256" key="2">
    <source>
        <dbReference type="ARBA" id="ARBA00022692"/>
    </source>
</evidence>
<feature type="coiled-coil region" evidence="5">
    <location>
        <begin position="393"/>
        <end position="434"/>
    </location>
</feature>
<keyword evidence="3 6" id="KW-1133">Transmembrane helix</keyword>
<dbReference type="KEGG" id="ddi:DDB_G0304961"/>
<feature type="transmembrane region" description="Helical" evidence="6">
    <location>
        <begin position="56"/>
        <end position="78"/>
    </location>
</feature>
<dbReference type="PaxDb" id="44689-DDB0304962"/>
<evidence type="ECO:0000256" key="3">
    <source>
        <dbReference type="ARBA" id="ARBA00022989"/>
    </source>
</evidence>
<evidence type="ECO:0000256" key="5">
    <source>
        <dbReference type="SAM" id="Coils"/>
    </source>
</evidence>
<dbReference type="STRING" id="44689.C7G069"/>
<feature type="transmembrane region" description="Helical" evidence="6">
    <location>
        <begin position="190"/>
        <end position="212"/>
    </location>
</feature>
<dbReference type="GO" id="GO:0016020">
    <property type="term" value="C:membrane"/>
    <property type="evidence" value="ECO:0000318"/>
    <property type="project" value="GO_Central"/>
</dbReference>
<protein>
    <submittedName>
        <fullName evidence="7">Transmembrane protein 184E</fullName>
    </submittedName>
</protein>